<accession>A0A8T9CF56</accession>
<feature type="compositionally biased region" description="Low complexity" evidence="8">
    <location>
        <begin position="1071"/>
        <end position="1080"/>
    </location>
</feature>
<dbReference type="GO" id="GO:0016787">
    <property type="term" value="F:hydrolase activity"/>
    <property type="evidence" value="ECO:0007669"/>
    <property type="project" value="UniProtKB-KW"/>
</dbReference>
<evidence type="ECO:0000256" key="2">
    <source>
        <dbReference type="ARBA" id="ARBA00022737"/>
    </source>
</evidence>
<dbReference type="InterPro" id="IPR001965">
    <property type="entry name" value="Znf_PHD"/>
</dbReference>
<dbReference type="InterPro" id="IPR049730">
    <property type="entry name" value="SNF2/RAD54-like_C"/>
</dbReference>
<organism evidence="11 12">
    <name type="scientific">Lachnellula suecica</name>
    <dbReference type="NCBI Taxonomy" id="602035"/>
    <lineage>
        <taxon>Eukaryota</taxon>
        <taxon>Fungi</taxon>
        <taxon>Dikarya</taxon>
        <taxon>Ascomycota</taxon>
        <taxon>Pezizomycotina</taxon>
        <taxon>Leotiomycetes</taxon>
        <taxon>Helotiales</taxon>
        <taxon>Lachnaceae</taxon>
        <taxon>Lachnellula</taxon>
    </lineage>
</organism>
<dbReference type="SMART" id="SM00487">
    <property type="entry name" value="DEXDc"/>
    <property type="match status" value="1"/>
</dbReference>
<feature type="domain" description="Helicase C-terminal" evidence="10">
    <location>
        <begin position="580"/>
        <end position="745"/>
    </location>
</feature>
<dbReference type="InterPro" id="IPR011011">
    <property type="entry name" value="Znf_FYVE_PHD"/>
</dbReference>
<evidence type="ECO:0000256" key="1">
    <source>
        <dbReference type="ARBA" id="ARBA00022723"/>
    </source>
</evidence>
<feature type="compositionally biased region" description="Low complexity" evidence="8">
    <location>
        <begin position="21"/>
        <end position="37"/>
    </location>
</feature>
<dbReference type="InterPro" id="IPR027417">
    <property type="entry name" value="P-loop_NTPase"/>
</dbReference>
<gene>
    <name evidence="11" type="primary">Iswi</name>
    <name evidence="11" type="ORF">LSUE1_G001873</name>
</gene>
<evidence type="ECO:0000256" key="3">
    <source>
        <dbReference type="ARBA" id="ARBA00022741"/>
    </source>
</evidence>
<dbReference type="Gene3D" id="3.40.50.300">
    <property type="entry name" value="P-loop containing nucleotide triphosphate hydrolases"/>
    <property type="match status" value="1"/>
</dbReference>
<feature type="compositionally biased region" description="Polar residues" evidence="8">
    <location>
        <begin position="1081"/>
        <end position="1101"/>
    </location>
</feature>
<evidence type="ECO:0000256" key="4">
    <source>
        <dbReference type="ARBA" id="ARBA00022771"/>
    </source>
</evidence>
<dbReference type="Gene3D" id="3.40.50.10810">
    <property type="entry name" value="Tandem AAA-ATPase domain"/>
    <property type="match status" value="1"/>
</dbReference>
<feature type="region of interest" description="Disordered" evidence="8">
    <location>
        <begin position="1"/>
        <end position="118"/>
    </location>
</feature>
<dbReference type="InterPro" id="IPR055197">
    <property type="entry name" value="PHDvar_NSD"/>
</dbReference>
<proteinExistence type="predicted"/>
<dbReference type="AlphaFoldDB" id="A0A8T9CF56"/>
<evidence type="ECO:0000259" key="10">
    <source>
        <dbReference type="PROSITE" id="PS51194"/>
    </source>
</evidence>
<dbReference type="Pfam" id="PF23004">
    <property type="entry name" value="PHDvar_NSD"/>
    <property type="match status" value="1"/>
</dbReference>
<feature type="compositionally biased region" description="Polar residues" evidence="8">
    <location>
        <begin position="1129"/>
        <end position="1147"/>
    </location>
</feature>
<dbReference type="EMBL" id="QGMK01000476">
    <property type="protein sequence ID" value="TVY81453.1"/>
    <property type="molecule type" value="Genomic_DNA"/>
</dbReference>
<evidence type="ECO:0000256" key="5">
    <source>
        <dbReference type="ARBA" id="ARBA00022801"/>
    </source>
</evidence>
<comment type="caution">
    <text evidence="11">The sequence shown here is derived from an EMBL/GenBank/DDBJ whole genome shotgun (WGS) entry which is preliminary data.</text>
</comment>
<feature type="region of interest" description="Disordered" evidence="8">
    <location>
        <begin position="1121"/>
        <end position="1241"/>
    </location>
</feature>
<keyword evidence="5" id="KW-0378">Hydrolase</keyword>
<name>A0A8T9CF56_9HELO</name>
<evidence type="ECO:0000313" key="12">
    <source>
        <dbReference type="Proteomes" id="UP000469558"/>
    </source>
</evidence>
<dbReference type="SUPFAM" id="SSF57903">
    <property type="entry name" value="FYVE/PHD zinc finger"/>
    <property type="match status" value="1"/>
</dbReference>
<evidence type="ECO:0000313" key="11">
    <source>
        <dbReference type="EMBL" id="TVY81453.1"/>
    </source>
</evidence>
<keyword evidence="6" id="KW-0862">Zinc</keyword>
<dbReference type="InterPro" id="IPR013083">
    <property type="entry name" value="Znf_RING/FYVE/PHD"/>
</dbReference>
<dbReference type="InterPro" id="IPR014001">
    <property type="entry name" value="Helicase_ATP-bd"/>
</dbReference>
<keyword evidence="7" id="KW-0067">ATP-binding</keyword>
<dbReference type="InterPro" id="IPR000330">
    <property type="entry name" value="SNF2_N"/>
</dbReference>
<keyword evidence="2" id="KW-0677">Repeat</keyword>
<dbReference type="InterPro" id="IPR001650">
    <property type="entry name" value="Helicase_C-like"/>
</dbReference>
<evidence type="ECO:0000256" key="7">
    <source>
        <dbReference type="ARBA" id="ARBA00022840"/>
    </source>
</evidence>
<feature type="domain" description="Helicase ATP-binding" evidence="9">
    <location>
        <begin position="183"/>
        <end position="390"/>
    </location>
</feature>
<dbReference type="PROSITE" id="PS51192">
    <property type="entry name" value="HELICASE_ATP_BIND_1"/>
    <property type="match status" value="1"/>
</dbReference>
<keyword evidence="3" id="KW-0547">Nucleotide-binding</keyword>
<feature type="region of interest" description="Disordered" evidence="8">
    <location>
        <begin position="739"/>
        <end position="761"/>
    </location>
</feature>
<feature type="compositionally biased region" description="Basic and acidic residues" evidence="8">
    <location>
        <begin position="91"/>
        <end position="100"/>
    </location>
</feature>
<dbReference type="CDD" id="cd17919">
    <property type="entry name" value="DEXHc_Snf"/>
    <property type="match status" value="1"/>
</dbReference>
<evidence type="ECO:0000256" key="8">
    <source>
        <dbReference type="SAM" id="MobiDB-lite"/>
    </source>
</evidence>
<keyword evidence="4" id="KW-0863">Zinc-finger</keyword>
<dbReference type="CDD" id="cd18793">
    <property type="entry name" value="SF2_C_SNF"/>
    <property type="match status" value="1"/>
</dbReference>
<dbReference type="SMART" id="SM00490">
    <property type="entry name" value="HELICc"/>
    <property type="match status" value="1"/>
</dbReference>
<protein>
    <submittedName>
        <fullName evidence="11">Chromatin-remodeling complex ATPase chain Iswi</fullName>
    </submittedName>
</protein>
<evidence type="ECO:0000259" key="9">
    <source>
        <dbReference type="PROSITE" id="PS51192"/>
    </source>
</evidence>
<keyword evidence="12" id="KW-1185">Reference proteome</keyword>
<dbReference type="GO" id="GO:0006338">
    <property type="term" value="P:chromatin remodeling"/>
    <property type="evidence" value="ECO:0007669"/>
    <property type="project" value="UniProtKB-ARBA"/>
</dbReference>
<dbReference type="OrthoDB" id="448448at2759"/>
<dbReference type="InterPro" id="IPR038718">
    <property type="entry name" value="SNF2-like_sf"/>
</dbReference>
<dbReference type="SMART" id="SM00249">
    <property type="entry name" value="PHD"/>
    <property type="match status" value="1"/>
</dbReference>
<dbReference type="GO" id="GO:0005524">
    <property type="term" value="F:ATP binding"/>
    <property type="evidence" value="ECO:0007669"/>
    <property type="project" value="InterPro"/>
</dbReference>
<feature type="compositionally biased region" description="Polar residues" evidence="8">
    <location>
        <begin position="1194"/>
        <end position="1229"/>
    </location>
</feature>
<keyword evidence="1" id="KW-0479">Metal-binding</keyword>
<dbReference type="Pfam" id="PF00271">
    <property type="entry name" value="Helicase_C"/>
    <property type="match status" value="1"/>
</dbReference>
<feature type="compositionally biased region" description="Low complexity" evidence="8">
    <location>
        <begin position="51"/>
        <end position="60"/>
    </location>
</feature>
<dbReference type="Proteomes" id="UP000469558">
    <property type="component" value="Unassembled WGS sequence"/>
</dbReference>
<reference evidence="11 12" key="1">
    <citation type="submission" date="2018-05" db="EMBL/GenBank/DDBJ databases">
        <title>Genome sequencing and assembly of the regulated plant pathogen Lachnellula willkommii and related sister species for the development of diagnostic species identification markers.</title>
        <authorList>
            <person name="Giroux E."/>
            <person name="Bilodeau G."/>
        </authorList>
    </citation>
    <scope>NUCLEOTIDE SEQUENCE [LARGE SCALE GENOMIC DNA]</scope>
    <source>
        <strain evidence="11 12">CBS 268.59</strain>
    </source>
</reference>
<dbReference type="Gene3D" id="3.30.40.10">
    <property type="entry name" value="Zinc/RING finger domain, C3HC4 (zinc finger)"/>
    <property type="match status" value="1"/>
</dbReference>
<sequence>MDLKEKDLPSSGPATPNAMASSPSQSQPQPPFSNLSSFTTIDLSNDEGDKQQTNNTQAAQNDDEVIEYTPSPRQLRERKANMSIKAQENAEVTRQRPRTEPRRRHRAKSTPNSTPKVSKRVEIRKEISTNTAALRTAFFLEKKDLLLPLLPAANHVRKLIEKHSRLSQQELAKLPKITPYRELESQRAGLSGILGDEMGLGKTLQTISLIQYLKEHDPKSGSGSSQRPFLVVCPLSVLSSWMTELKKWAPDLNAVRFHGPEKERNQLKRLVMGDVDKFGNPTAKAAAKQRAQRSHKSITIDTDSENEEAEGVDVVVTTYDSYKAEQSWFKRALVWRYIVLDEGHMVKNHESGISKSLQGLQAEYRLLLTGTPLQNNLSELWALFHWLYPEVFNDNTLELFENSFNLTKGQYSNAVVVDSRRLLELIMLRRMKDSPGVNLNLPPKTEVLLFVPLSPTQRMWYQRIITRSDEGLLDEIFKGSKQDTFKDEDEVEKTRALEVIADESNFGTEEFVQAQAILAASVETQQVAQSGSKTDYQRLMNLLMQLRKVCNHPYQIPNAVDEDSYETGAHMIHASGKFMVLEKLLLELVVKQKKKILIFSGFTQTLDLVDELLLLRGGDGSEYRSCRIDGQIPRAKRNLGIRLFNKTDSNYRVMLISTRAGGLGINLASASDVVLMDQDWNPQITLQAEARAHRIGQKNPVTVYKLISSGTVEEQMMGRIQKKLYLSVKVTEAMQDIHTKFGSGKKSKRGRPSGVEQDEDLPQLSTNQLMGMVRRGAATLARPQIDVDEMLDWDWDMTLSKCKDKPIDVEVKKDIVTDATVDDDEERRWLTEQEHVTSTLFEGKHLNRGSKSYTDNTAAEYALIDRAERRKGKNTTVMVNGYAISKESMGCKDWEAVPTMAGKNPALAEPKRAKRKAVQPQSHCQVCLDGGDLVCCQRCPRAYHLACLDKGFKTKAVGYQFVCPQHECFDCLQNTSNAGGMLYRCRWCERAYCEDHLEFDDTNLIDNNLPEFELLDYPAMDNAFYVECPTCLANFGIAPQNQKLCYDMAEDVRVAHEQRFKSPDTPASPMTEATTAETTALNTPSLANSENGYRLNDQGSFKTERNGSFKYEYGFAPSAVDHQKGHQTGFASKTAQPNQRPSSTFALQPSKPGPPSQFAGYQHPDNRYGPVSSNHAAYAFETGNRLNPEPKRSSLPTNNTSNYFPSANSRPNVTGSSPLTNGKKTSNVIVTDDSDDDGAVEFVPGKKRKLSSASEALAASKRVFS</sequence>
<dbReference type="SUPFAM" id="SSF52540">
    <property type="entry name" value="P-loop containing nucleoside triphosphate hydrolases"/>
    <property type="match status" value="2"/>
</dbReference>
<dbReference type="Pfam" id="PF00176">
    <property type="entry name" value="SNF2-rel_dom"/>
    <property type="match status" value="1"/>
</dbReference>
<dbReference type="PANTHER" id="PTHR10799">
    <property type="entry name" value="SNF2/RAD54 HELICASE FAMILY"/>
    <property type="match status" value="1"/>
</dbReference>
<evidence type="ECO:0000256" key="6">
    <source>
        <dbReference type="ARBA" id="ARBA00022833"/>
    </source>
</evidence>
<dbReference type="PROSITE" id="PS51194">
    <property type="entry name" value="HELICASE_CTER"/>
    <property type="match status" value="1"/>
</dbReference>
<dbReference type="GO" id="GO:0008270">
    <property type="term" value="F:zinc ion binding"/>
    <property type="evidence" value="ECO:0007669"/>
    <property type="project" value="UniProtKB-KW"/>
</dbReference>
<feature type="region of interest" description="Disordered" evidence="8">
    <location>
        <begin position="1060"/>
        <end position="1101"/>
    </location>
</feature>